<evidence type="ECO:0000256" key="1">
    <source>
        <dbReference type="SAM" id="MobiDB-lite"/>
    </source>
</evidence>
<keyword evidence="2" id="KW-1133">Transmembrane helix</keyword>
<organism evidence="3">
    <name type="scientific">Rosellinia necatrix</name>
    <name type="common">White root-rot fungus</name>
    <dbReference type="NCBI Taxonomy" id="77044"/>
    <lineage>
        <taxon>Eukaryota</taxon>
        <taxon>Fungi</taxon>
        <taxon>Dikarya</taxon>
        <taxon>Ascomycota</taxon>
        <taxon>Pezizomycotina</taxon>
        <taxon>Sordariomycetes</taxon>
        <taxon>Xylariomycetidae</taxon>
        <taxon>Xylariales</taxon>
        <taxon>Xylariaceae</taxon>
        <taxon>Rosellinia</taxon>
    </lineage>
</organism>
<keyword evidence="2" id="KW-0472">Membrane</keyword>
<reference evidence="3" key="1">
    <citation type="submission" date="2016-03" db="EMBL/GenBank/DDBJ databases">
        <title>Draft genome sequence of Rosellinia necatrix.</title>
        <authorList>
            <person name="Kanematsu S."/>
        </authorList>
    </citation>
    <scope>NUCLEOTIDE SEQUENCE [LARGE SCALE GENOMIC DNA]</scope>
    <source>
        <strain evidence="3">W97</strain>
    </source>
</reference>
<protein>
    <submittedName>
        <fullName evidence="3">Uncharacterized protein</fullName>
    </submittedName>
</protein>
<proteinExistence type="predicted"/>
<gene>
    <name evidence="3" type="ORF">SAMD00023353_12400010</name>
</gene>
<keyword evidence="4" id="KW-1185">Reference proteome</keyword>
<dbReference type="OrthoDB" id="5421757at2759"/>
<dbReference type="Proteomes" id="UP000054516">
    <property type="component" value="Unassembled WGS sequence"/>
</dbReference>
<evidence type="ECO:0000313" key="3">
    <source>
        <dbReference type="EMBL" id="GAP93444.1"/>
    </source>
</evidence>
<dbReference type="STRING" id="77044.A0A1W2TXJ9"/>
<sequence>MARQRKAAKPAPAQRKDGGLPAPYKRPPEVLQPIIDTFDQRHVYIMHIDSKPRDFKRKIFMVPVLMNLAIVALFLWRVYYISPYYLRLVTSAMGYWNETTMFVEEMAWEEIVPEVGRRALTFMLDTLLSVFLWPWPVEFCLGQRHGNPVAWRRAVGFRAREVVVRRSRRWGEALGDVVNDGDDGTNAARSFFLARVYGATAPMVLGEKTGYVLMDGDWDLDWGAMIDATTMVDRKMAALEAFTLVVLLYQEDWGWLCVDLKGEAEAQEDGRRRQVFAFRDALIGIGKEDLFYRWIEIVQFESTQPGGFGPEKQDKAAHQIRDLFLKEGVDFDQFWKDSVGTDSALGIQ</sequence>
<dbReference type="AlphaFoldDB" id="A0A1W2TXJ9"/>
<accession>A0A1W2TXJ9</accession>
<dbReference type="OMA" id="GWLIWRV"/>
<feature type="region of interest" description="Disordered" evidence="1">
    <location>
        <begin position="1"/>
        <end position="26"/>
    </location>
</feature>
<evidence type="ECO:0000256" key="2">
    <source>
        <dbReference type="SAM" id="Phobius"/>
    </source>
</evidence>
<dbReference type="EMBL" id="DF977569">
    <property type="protein sequence ID" value="GAP93444.1"/>
    <property type="molecule type" value="Genomic_DNA"/>
</dbReference>
<feature type="transmembrane region" description="Helical" evidence="2">
    <location>
        <begin position="59"/>
        <end position="79"/>
    </location>
</feature>
<evidence type="ECO:0000313" key="4">
    <source>
        <dbReference type="Proteomes" id="UP000054516"/>
    </source>
</evidence>
<name>A0A1W2TXJ9_ROSNE</name>
<keyword evidence="2" id="KW-0812">Transmembrane</keyword>